<dbReference type="VEuPathDB" id="MicrosporidiaDB:EHP00_431"/>
<keyword evidence="2" id="KW-1185">Reference proteome</keyword>
<comment type="caution">
    <text evidence="1">The sequence shown here is derived from an EMBL/GenBank/DDBJ whole genome shotgun (WGS) entry which is preliminary data.</text>
</comment>
<gene>
    <name evidence="1" type="ORF">EHP00_431</name>
</gene>
<evidence type="ECO:0000313" key="2">
    <source>
        <dbReference type="Proteomes" id="UP000192758"/>
    </source>
</evidence>
<organism evidence="1 2">
    <name type="scientific">Ecytonucleospora hepatopenaei</name>
    <dbReference type="NCBI Taxonomy" id="646526"/>
    <lineage>
        <taxon>Eukaryota</taxon>
        <taxon>Fungi</taxon>
        <taxon>Fungi incertae sedis</taxon>
        <taxon>Microsporidia</taxon>
        <taxon>Enterocytozoonidae</taxon>
        <taxon>Ecytonucleospora</taxon>
    </lineage>
</organism>
<accession>A0A1W0E912</accession>
<evidence type="ECO:0000313" key="1">
    <source>
        <dbReference type="EMBL" id="OQS55744.1"/>
    </source>
</evidence>
<dbReference type="AlphaFoldDB" id="A0A1W0E912"/>
<dbReference type="EMBL" id="MNPJ01000003">
    <property type="protein sequence ID" value="OQS55744.1"/>
    <property type="molecule type" value="Genomic_DNA"/>
</dbReference>
<protein>
    <submittedName>
        <fullName evidence="1">Uncharacterized protein</fullName>
    </submittedName>
</protein>
<name>A0A1W0E912_9MICR</name>
<dbReference type="OrthoDB" id="5550281at2759"/>
<sequence>MHPFLTCEKFLKTNQIIFSKRKAYGKINLIDVYNVNNIHTIYSDEKWTKLGYKVDADIKPFKISNRKKLYADFQVVSNYILDFDGVIPDKNLSNLKFTEFLNVKGSVKIDFPKIFDKAEIDKKETFLNELCLRFSTLQIKIIFFIQRLSHIKYAVKGVFCHENDKEIVSLLVSGIYHKFAIKNFLPN</sequence>
<proteinExistence type="predicted"/>
<reference evidence="1 2" key="1">
    <citation type="journal article" date="2017" name="Environ. Microbiol.">
        <title>Decay of the glycolytic pathway and adaptation to intranuclear parasitism within Enterocytozoonidae microsporidia.</title>
        <authorList>
            <person name="Wiredu Boakye D."/>
            <person name="Jaroenlak P."/>
            <person name="Prachumwat A."/>
            <person name="Williams T.A."/>
            <person name="Bateman K.S."/>
            <person name="Itsathitphaisarn O."/>
            <person name="Sritunyalucksana K."/>
            <person name="Paszkiewicz K.H."/>
            <person name="Moore K.A."/>
            <person name="Stentiford G.D."/>
            <person name="Williams B.A."/>
        </authorList>
    </citation>
    <scope>NUCLEOTIDE SEQUENCE [LARGE SCALE GENOMIC DNA]</scope>
    <source>
        <strain evidence="1 2">TH1</strain>
    </source>
</reference>
<dbReference type="Proteomes" id="UP000192758">
    <property type="component" value="Unassembled WGS sequence"/>
</dbReference>